<dbReference type="Proteomes" id="UP000005435">
    <property type="component" value="Chromosome"/>
</dbReference>
<dbReference type="RefSeq" id="WP_014255049.1">
    <property type="nucleotide sequence ID" value="NC_016627.1"/>
</dbReference>
<evidence type="ECO:0000256" key="1">
    <source>
        <dbReference type="ARBA" id="ARBA00022679"/>
    </source>
</evidence>
<keyword evidence="1 3" id="KW-0808">Transferase</keyword>
<dbReference type="EMBL" id="CP003065">
    <property type="protein sequence ID" value="AEV68464.1"/>
    <property type="molecule type" value="Genomic_DNA"/>
</dbReference>
<dbReference type="InterPro" id="IPR037143">
    <property type="entry name" value="4-PPantetheinyl_Trfase_dom_sf"/>
</dbReference>
<proteinExistence type="predicted"/>
<dbReference type="InterPro" id="IPR008278">
    <property type="entry name" value="4-PPantetheinyl_Trfase_dom"/>
</dbReference>
<dbReference type="AlphaFoldDB" id="G8LUT4"/>
<dbReference type="GO" id="GO:0000287">
    <property type="term" value="F:magnesium ion binding"/>
    <property type="evidence" value="ECO:0007669"/>
    <property type="project" value="InterPro"/>
</dbReference>
<evidence type="ECO:0000313" key="3">
    <source>
        <dbReference type="EMBL" id="AEV68464.1"/>
    </source>
</evidence>
<dbReference type="HOGENOM" id="CLU_1159626_0_0_9"/>
<dbReference type="STRING" id="720554.Clocl_1856"/>
<reference evidence="4" key="1">
    <citation type="submission" date="2011-12" db="EMBL/GenBank/DDBJ databases">
        <title>Complete sequence of Clostridium clariflavum DSM 19732.</title>
        <authorList>
            <consortium name="US DOE Joint Genome Institute"/>
            <person name="Lucas S."/>
            <person name="Han J."/>
            <person name="Lapidus A."/>
            <person name="Cheng J.-F."/>
            <person name="Goodwin L."/>
            <person name="Pitluck S."/>
            <person name="Peters L."/>
            <person name="Teshima H."/>
            <person name="Detter J.C."/>
            <person name="Han C."/>
            <person name="Tapia R."/>
            <person name="Land M."/>
            <person name="Hauser L."/>
            <person name="Kyrpides N."/>
            <person name="Ivanova N."/>
            <person name="Pagani I."/>
            <person name="Kitzmiller T."/>
            <person name="Lynd L."/>
            <person name="Izquierdo J."/>
            <person name="Woyke T."/>
        </authorList>
    </citation>
    <scope>NUCLEOTIDE SEQUENCE [LARGE SCALE GENOMIC DNA]</scope>
    <source>
        <strain evidence="4">DSM 19732 / NBRC 101661 / EBR45</strain>
    </source>
</reference>
<dbReference type="SUPFAM" id="SSF56214">
    <property type="entry name" value="4'-phosphopantetheinyl transferase"/>
    <property type="match status" value="2"/>
</dbReference>
<dbReference type="GO" id="GO:0008897">
    <property type="term" value="F:holo-[acyl-carrier-protein] synthase activity"/>
    <property type="evidence" value="ECO:0007669"/>
    <property type="project" value="InterPro"/>
</dbReference>
<protein>
    <submittedName>
        <fullName evidence="3">Phosphopantetheinyl transferase</fullName>
    </submittedName>
</protein>
<dbReference type="Gene3D" id="3.90.470.20">
    <property type="entry name" value="4'-phosphopantetheinyl transferase domain"/>
    <property type="match status" value="2"/>
</dbReference>
<evidence type="ECO:0000259" key="2">
    <source>
        <dbReference type="Pfam" id="PF01648"/>
    </source>
</evidence>
<keyword evidence="4" id="KW-1185">Reference proteome</keyword>
<name>G8LUT4_ACECE</name>
<sequence length="220" mass="25855">MSTEYMINRCLESINRAYRFEFHVVDMREKDLNLLSVLSDRELEHLDTLKIEKNRIQWVSGRYSVKSALFKYKQDRGVMMDLSCIDVLKNDDSSPYIVQYPDLYVSITHSYPYCIGLVSDNKIGIDLERTSGQKESLIKHFYTLEEQQYLDVFKGKDDYWKQAMILWTRKEAISKLFKLGMRMSFNRLCTLKDTVEKDNYSICLKSFICGEFALSVAAAY</sequence>
<feature type="domain" description="4'-phosphopantetheinyl transferase" evidence="2">
    <location>
        <begin position="123"/>
        <end position="193"/>
    </location>
</feature>
<evidence type="ECO:0000313" key="4">
    <source>
        <dbReference type="Proteomes" id="UP000005435"/>
    </source>
</evidence>
<organism evidence="3 4">
    <name type="scientific">Acetivibrio clariflavus (strain DSM 19732 / NBRC 101661 / EBR45)</name>
    <name type="common">Clostridium clariflavum</name>
    <dbReference type="NCBI Taxonomy" id="720554"/>
    <lineage>
        <taxon>Bacteria</taxon>
        <taxon>Bacillati</taxon>
        <taxon>Bacillota</taxon>
        <taxon>Clostridia</taxon>
        <taxon>Eubacteriales</taxon>
        <taxon>Oscillospiraceae</taxon>
        <taxon>Acetivibrio</taxon>
    </lineage>
</organism>
<reference evidence="3 4" key="2">
    <citation type="journal article" date="2012" name="Stand. Genomic Sci.">
        <title>Complete Genome Sequence of Clostridium clariflavum DSM 19732.</title>
        <authorList>
            <person name="Izquierdo J.A."/>
            <person name="Goodwin L."/>
            <person name="Davenport K.W."/>
            <person name="Teshima H."/>
            <person name="Bruce D."/>
            <person name="Detter C."/>
            <person name="Tapia R."/>
            <person name="Han S."/>
            <person name="Land M."/>
            <person name="Hauser L."/>
            <person name="Jeffries C.D."/>
            <person name="Han J."/>
            <person name="Pitluck S."/>
            <person name="Nolan M."/>
            <person name="Chen A."/>
            <person name="Huntemann M."/>
            <person name="Mavromatis K."/>
            <person name="Mikhailova N."/>
            <person name="Liolios K."/>
            <person name="Woyke T."/>
            <person name="Lynd L.R."/>
        </authorList>
    </citation>
    <scope>NUCLEOTIDE SEQUENCE [LARGE SCALE GENOMIC DNA]</scope>
    <source>
        <strain evidence="4">DSM 19732 / NBRC 101661 / EBR45</strain>
    </source>
</reference>
<dbReference type="eggNOG" id="COG2977">
    <property type="taxonomic scope" value="Bacteria"/>
</dbReference>
<accession>G8LUT4</accession>
<dbReference type="Pfam" id="PF01648">
    <property type="entry name" value="ACPS"/>
    <property type="match status" value="1"/>
</dbReference>
<gene>
    <name evidence="3" type="ordered locus">Clocl_1856</name>
</gene>
<dbReference type="OrthoDB" id="2081302at2"/>
<dbReference type="KEGG" id="ccl:Clocl_1856"/>